<reference evidence="1" key="1">
    <citation type="journal article" date="2019" name="BMC Genomics">
        <title>A new reference genome for Sorghum bicolor reveals high levels of sequence similarity between sweet and grain genotypes: implications for the genetics of sugar metabolism.</title>
        <authorList>
            <person name="Cooper E.A."/>
            <person name="Brenton Z.W."/>
            <person name="Flinn B.S."/>
            <person name="Jenkins J."/>
            <person name="Shu S."/>
            <person name="Flowers D."/>
            <person name="Luo F."/>
            <person name="Wang Y."/>
            <person name="Xia P."/>
            <person name="Barry K."/>
            <person name="Daum C."/>
            <person name="Lipzen A."/>
            <person name="Yoshinaga Y."/>
            <person name="Schmutz J."/>
            <person name="Saski C."/>
            <person name="Vermerris W."/>
            <person name="Kresovich S."/>
        </authorList>
    </citation>
    <scope>NUCLEOTIDE SEQUENCE</scope>
</reference>
<comment type="caution">
    <text evidence="1">The sequence shown here is derived from an EMBL/GenBank/DDBJ whole genome shotgun (WGS) entry which is preliminary data.</text>
</comment>
<organism evidence="1 2">
    <name type="scientific">Sorghum bicolor</name>
    <name type="common">Sorghum</name>
    <name type="synonym">Sorghum vulgare</name>
    <dbReference type="NCBI Taxonomy" id="4558"/>
    <lineage>
        <taxon>Eukaryota</taxon>
        <taxon>Viridiplantae</taxon>
        <taxon>Streptophyta</taxon>
        <taxon>Embryophyta</taxon>
        <taxon>Tracheophyta</taxon>
        <taxon>Spermatophyta</taxon>
        <taxon>Magnoliopsida</taxon>
        <taxon>Liliopsida</taxon>
        <taxon>Poales</taxon>
        <taxon>Poaceae</taxon>
        <taxon>PACMAD clade</taxon>
        <taxon>Panicoideae</taxon>
        <taxon>Andropogonodae</taxon>
        <taxon>Andropogoneae</taxon>
        <taxon>Sorghinae</taxon>
        <taxon>Sorghum</taxon>
    </lineage>
</organism>
<dbReference type="Proteomes" id="UP000807115">
    <property type="component" value="Chromosome 9"/>
</dbReference>
<dbReference type="EMBL" id="CM027688">
    <property type="protein sequence ID" value="KAG0517551.1"/>
    <property type="molecule type" value="Genomic_DNA"/>
</dbReference>
<evidence type="ECO:0000313" key="2">
    <source>
        <dbReference type="Proteomes" id="UP000807115"/>
    </source>
</evidence>
<evidence type="ECO:0000313" key="1">
    <source>
        <dbReference type="EMBL" id="KAG0517551.1"/>
    </source>
</evidence>
<name>A0A921QC42_SORBI</name>
<accession>A0A921QC42</accession>
<reference evidence="1" key="2">
    <citation type="submission" date="2020-10" db="EMBL/GenBank/DDBJ databases">
        <authorList>
            <person name="Cooper E.A."/>
            <person name="Brenton Z.W."/>
            <person name="Flinn B.S."/>
            <person name="Jenkins J."/>
            <person name="Shu S."/>
            <person name="Flowers D."/>
            <person name="Luo F."/>
            <person name="Wang Y."/>
            <person name="Xia P."/>
            <person name="Barry K."/>
            <person name="Daum C."/>
            <person name="Lipzen A."/>
            <person name="Yoshinaga Y."/>
            <person name="Schmutz J."/>
            <person name="Saski C."/>
            <person name="Vermerris W."/>
            <person name="Kresovich S."/>
        </authorList>
    </citation>
    <scope>NUCLEOTIDE SEQUENCE</scope>
</reference>
<sequence>MERSNPKNPLYRRSVMGGLSRIAEHPNSLDTYQSTNQNFVLFIFCRYFTDTYPTRIQYGIRGQPHVSV</sequence>
<protein>
    <submittedName>
        <fullName evidence="1">Uncharacterized protein</fullName>
    </submittedName>
</protein>
<dbReference type="AlphaFoldDB" id="A0A921QC42"/>
<proteinExistence type="predicted"/>
<gene>
    <name evidence="1" type="ORF">BDA96_09G098900</name>
</gene>